<organism evidence="11 12">
    <name type="scientific">Succinivibrio faecicola</name>
    <dbReference type="NCBI Taxonomy" id="2820300"/>
    <lineage>
        <taxon>Bacteria</taxon>
        <taxon>Pseudomonadati</taxon>
        <taxon>Pseudomonadota</taxon>
        <taxon>Gammaproteobacteria</taxon>
        <taxon>Aeromonadales</taxon>
        <taxon>Succinivibrionaceae</taxon>
        <taxon>Succinivibrio</taxon>
    </lineage>
</organism>
<evidence type="ECO:0000256" key="6">
    <source>
        <dbReference type="ARBA" id="ARBA00022779"/>
    </source>
</evidence>
<keyword evidence="5 10" id="KW-0145">Chemotaxis</keyword>
<evidence type="ECO:0000256" key="4">
    <source>
        <dbReference type="ARBA" id="ARBA00022490"/>
    </source>
</evidence>
<accession>A0ABS7DFI6</accession>
<dbReference type="InterPro" id="IPR050992">
    <property type="entry name" value="CheZ_family_phosphatases"/>
</dbReference>
<dbReference type="EMBL" id="JAGFNY010000003">
    <property type="protein sequence ID" value="MBW7569630.1"/>
    <property type="molecule type" value="Genomic_DNA"/>
</dbReference>
<comment type="function">
    <text evidence="10">Plays an important role in bacterial chemotaxis signal transduction pathway by accelerating the dephosphorylation of phosphorylated CheY (CheY-P).</text>
</comment>
<sequence>MANDAAQLTLEDVEDLRALVEAGMQDDARDALLKLAGKFPSLDKQSKVFEEVGILTRDLHNAIKDFAEDDRLRVIANVDMPRASERLTSIISMTGNAANKTLDAVDACQPMVDKLNDSVEKLLPAWSALMHGRIDRDNFVTLCKNVDTLIRDTKKNAAKVSEQLTTILMAQDYQDLTGQMIQKVISLVAEVEDKLLKFLMNFSESEREYLLEKDELQSGIEPHGPALDSIKQSDNIAANQDEVDDLLASLGF</sequence>
<proteinExistence type="inferred from homology"/>
<evidence type="ECO:0000313" key="12">
    <source>
        <dbReference type="Proteomes" id="UP000731465"/>
    </source>
</evidence>
<keyword evidence="8 10" id="KW-0904">Protein phosphatase</keyword>
<dbReference type="Gene3D" id="1.10.287.500">
    <property type="entry name" value="Helix hairpin bin"/>
    <property type="match status" value="1"/>
</dbReference>
<keyword evidence="7 10" id="KW-0378">Hydrolase</keyword>
<evidence type="ECO:0000256" key="2">
    <source>
        <dbReference type="ARBA" id="ARBA00005908"/>
    </source>
</evidence>
<name>A0ABS7DFI6_9GAMM</name>
<evidence type="ECO:0000256" key="1">
    <source>
        <dbReference type="ARBA" id="ARBA00004496"/>
    </source>
</evidence>
<evidence type="ECO:0000256" key="10">
    <source>
        <dbReference type="PIRNR" id="PIRNR002884"/>
    </source>
</evidence>
<evidence type="ECO:0000256" key="5">
    <source>
        <dbReference type="ARBA" id="ARBA00022500"/>
    </source>
</evidence>
<dbReference type="SUPFAM" id="SSF75708">
    <property type="entry name" value="Chemotaxis phosphatase CheZ"/>
    <property type="match status" value="1"/>
</dbReference>
<dbReference type="PANTHER" id="PTHR43693">
    <property type="entry name" value="PROTEIN PHOSPHATASE CHEZ"/>
    <property type="match status" value="1"/>
</dbReference>
<evidence type="ECO:0000256" key="7">
    <source>
        <dbReference type="ARBA" id="ARBA00022801"/>
    </source>
</evidence>
<protein>
    <recommendedName>
        <fullName evidence="3 10">Protein phosphatase CheZ</fullName>
        <ecNumber evidence="10">3.1.3.-</ecNumber>
    </recommendedName>
    <alternativeName>
        <fullName evidence="9 10">Chemotaxis protein CheZ</fullName>
    </alternativeName>
</protein>
<evidence type="ECO:0000256" key="3">
    <source>
        <dbReference type="ARBA" id="ARBA00018484"/>
    </source>
</evidence>
<comment type="caution">
    <text evidence="11">The sequence shown here is derived from an EMBL/GenBank/DDBJ whole genome shotgun (WGS) entry which is preliminary data.</text>
</comment>
<evidence type="ECO:0000256" key="8">
    <source>
        <dbReference type="ARBA" id="ARBA00022912"/>
    </source>
</evidence>
<comment type="similarity">
    <text evidence="2 10">Belongs to the CheZ family.</text>
</comment>
<dbReference type="EC" id="3.1.3.-" evidence="10"/>
<gene>
    <name evidence="11" type="ORF">J5V48_01850</name>
</gene>
<comment type="subcellular location">
    <subcellularLocation>
        <location evidence="1 10">Cytoplasm</location>
    </subcellularLocation>
</comment>
<keyword evidence="12" id="KW-1185">Reference proteome</keyword>
<dbReference type="Pfam" id="PF04344">
    <property type="entry name" value="CheZ"/>
    <property type="match status" value="1"/>
</dbReference>
<evidence type="ECO:0000313" key="11">
    <source>
        <dbReference type="EMBL" id="MBW7569630.1"/>
    </source>
</evidence>
<dbReference type="PANTHER" id="PTHR43693:SF1">
    <property type="entry name" value="PROTEIN PHOSPHATASE CHEZ"/>
    <property type="match status" value="1"/>
</dbReference>
<dbReference type="Proteomes" id="UP000731465">
    <property type="component" value="Unassembled WGS sequence"/>
</dbReference>
<comment type="subunit">
    <text evidence="10">Homodimer.</text>
</comment>
<keyword evidence="4 10" id="KW-0963">Cytoplasm</keyword>
<dbReference type="RefSeq" id="WP_219936428.1">
    <property type="nucleotide sequence ID" value="NZ_JAGFNY010000003.1"/>
</dbReference>
<reference evidence="11 12" key="1">
    <citation type="submission" date="2021-03" db="EMBL/GenBank/DDBJ databases">
        <title>Succinivibrio sp. nov. isolated from feces of cow.</title>
        <authorList>
            <person name="Choi J.-Y."/>
        </authorList>
    </citation>
    <scope>NUCLEOTIDE SEQUENCE [LARGE SCALE GENOMIC DNA]</scope>
    <source>
        <strain evidence="11 12">AGMB01872</strain>
    </source>
</reference>
<dbReference type="InterPro" id="IPR007439">
    <property type="entry name" value="Chemotax_Pase_CheZ"/>
</dbReference>
<keyword evidence="6 10" id="KW-0283">Flagellar rotation</keyword>
<dbReference type="PIRSF" id="PIRSF002884">
    <property type="entry name" value="CheZ"/>
    <property type="match status" value="1"/>
</dbReference>
<evidence type="ECO:0000256" key="9">
    <source>
        <dbReference type="ARBA" id="ARBA00029599"/>
    </source>
</evidence>